<gene>
    <name evidence="8" type="ORF">GCM10011529_10960</name>
</gene>
<feature type="transmembrane region" description="Helical" evidence="7">
    <location>
        <begin position="102"/>
        <end position="125"/>
    </location>
</feature>
<proteinExistence type="predicted"/>
<comment type="subcellular location">
    <subcellularLocation>
        <location evidence="1">Membrane</location>
        <topology evidence="1">Multi-pass membrane protein</topology>
    </subcellularLocation>
</comment>
<dbReference type="GO" id="GO:0005384">
    <property type="term" value="F:manganese ion transmembrane transporter activity"/>
    <property type="evidence" value="ECO:0007669"/>
    <property type="project" value="TreeGrafter"/>
</dbReference>
<dbReference type="RefSeq" id="WP_188761926.1">
    <property type="nucleotide sequence ID" value="NZ_BMJM01000003.1"/>
</dbReference>
<feature type="transmembrane region" description="Helical" evidence="7">
    <location>
        <begin position="373"/>
        <end position="396"/>
    </location>
</feature>
<dbReference type="Proteomes" id="UP000635071">
    <property type="component" value="Unassembled WGS sequence"/>
</dbReference>
<dbReference type="InterPro" id="IPR001046">
    <property type="entry name" value="NRAMP_fam"/>
</dbReference>
<reference evidence="8" key="1">
    <citation type="journal article" date="2014" name="Int. J. Syst. Evol. Microbiol.">
        <title>Complete genome sequence of Corynebacterium casei LMG S-19264T (=DSM 44701T), isolated from a smear-ripened cheese.</title>
        <authorList>
            <consortium name="US DOE Joint Genome Institute (JGI-PGF)"/>
            <person name="Walter F."/>
            <person name="Albersmeier A."/>
            <person name="Kalinowski J."/>
            <person name="Ruckert C."/>
        </authorList>
    </citation>
    <scope>NUCLEOTIDE SEQUENCE</scope>
    <source>
        <strain evidence="8">CGMCC 1.15519</strain>
    </source>
</reference>
<organism evidence="8 9">
    <name type="scientific">Sandarakinorhabdus glacialis</name>
    <dbReference type="NCBI Taxonomy" id="1614636"/>
    <lineage>
        <taxon>Bacteria</taxon>
        <taxon>Pseudomonadati</taxon>
        <taxon>Pseudomonadota</taxon>
        <taxon>Alphaproteobacteria</taxon>
        <taxon>Sphingomonadales</taxon>
        <taxon>Sphingosinicellaceae</taxon>
        <taxon>Sandarakinorhabdus</taxon>
    </lineage>
</organism>
<reference evidence="8" key="2">
    <citation type="submission" date="2020-09" db="EMBL/GenBank/DDBJ databases">
        <authorList>
            <person name="Sun Q."/>
            <person name="Zhou Y."/>
        </authorList>
    </citation>
    <scope>NUCLEOTIDE SEQUENCE</scope>
    <source>
        <strain evidence="8">CGMCC 1.15519</strain>
    </source>
</reference>
<dbReference type="GO" id="GO:0015086">
    <property type="term" value="F:cadmium ion transmembrane transporter activity"/>
    <property type="evidence" value="ECO:0007669"/>
    <property type="project" value="TreeGrafter"/>
</dbReference>
<feature type="transmembrane region" description="Helical" evidence="7">
    <location>
        <begin position="257"/>
        <end position="280"/>
    </location>
</feature>
<feature type="transmembrane region" description="Helical" evidence="7">
    <location>
        <begin position="195"/>
        <end position="217"/>
    </location>
</feature>
<dbReference type="Pfam" id="PF01566">
    <property type="entry name" value="Nramp"/>
    <property type="match status" value="1"/>
</dbReference>
<dbReference type="GO" id="GO:0015293">
    <property type="term" value="F:symporter activity"/>
    <property type="evidence" value="ECO:0007669"/>
    <property type="project" value="UniProtKB-KW"/>
</dbReference>
<feature type="transmembrane region" description="Helical" evidence="7">
    <location>
        <begin position="162"/>
        <end position="183"/>
    </location>
</feature>
<evidence type="ECO:0000313" key="9">
    <source>
        <dbReference type="Proteomes" id="UP000635071"/>
    </source>
</evidence>
<keyword evidence="9" id="KW-1185">Reference proteome</keyword>
<keyword evidence="3 7" id="KW-0812">Transmembrane</keyword>
<evidence type="ECO:0000256" key="6">
    <source>
        <dbReference type="ARBA" id="ARBA00023136"/>
    </source>
</evidence>
<keyword evidence="4" id="KW-0769">Symport</keyword>
<dbReference type="PANTHER" id="PTHR11706:SF33">
    <property type="entry name" value="NATURAL RESISTANCE-ASSOCIATED MACROPHAGE PROTEIN 2"/>
    <property type="match status" value="1"/>
</dbReference>
<name>A0A916ZNJ2_9SPHN</name>
<dbReference type="GO" id="GO:0005886">
    <property type="term" value="C:plasma membrane"/>
    <property type="evidence" value="ECO:0007669"/>
    <property type="project" value="TreeGrafter"/>
</dbReference>
<dbReference type="AlphaFoldDB" id="A0A916ZNJ2"/>
<dbReference type="EMBL" id="BMJM01000003">
    <property type="protein sequence ID" value="GGE06409.1"/>
    <property type="molecule type" value="Genomic_DNA"/>
</dbReference>
<evidence type="ECO:0000256" key="5">
    <source>
        <dbReference type="ARBA" id="ARBA00022989"/>
    </source>
</evidence>
<dbReference type="PANTHER" id="PTHR11706">
    <property type="entry name" value="SOLUTE CARRIER PROTEIN FAMILY 11 MEMBER"/>
    <property type="match status" value="1"/>
</dbReference>
<feature type="transmembrane region" description="Helical" evidence="7">
    <location>
        <begin position="348"/>
        <end position="367"/>
    </location>
</feature>
<accession>A0A916ZNJ2</accession>
<feature type="transmembrane region" description="Helical" evidence="7">
    <location>
        <begin position="131"/>
        <end position="150"/>
    </location>
</feature>
<feature type="transmembrane region" description="Helical" evidence="7">
    <location>
        <begin position="408"/>
        <end position="430"/>
    </location>
</feature>
<evidence type="ECO:0000256" key="1">
    <source>
        <dbReference type="ARBA" id="ARBA00004141"/>
    </source>
</evidence>
<feature type="transmembrane region" description="Helical" evidence="7">
    <location>
        <begin position="57"/>
        <end position="81"/>
    </location>
</feature>
<evidence type="ECO:0000256" key="7">
    <source>
        <dbReference type="SAM" id="Phobius"/>
    </source>
</evidence>
<dbReference type="GO" id="GO:0034755">
    <property type="term" value="P:iron ion transmembrane transport"/>
    <property type="evidence" value="ECO:0007669"/>
    <property type="project" value="TreeGrafter"/>
</dbReference>
<evidence type="ECO:0000313" key="8">
    <source>
        <dbReference type="EMBL" id="GGE06409.1"/>
    </source>
</evidence>
<keyword evidence="2" id="KW-0813">Transport</keyword>
<evidence type="ECO:0000256" key="4">
    <source>
        <dbReference type="ARBA" id="ARBA00022847"/>
    </source>
</evidence>
<keyword evidence="5 7" id="KW-1133">Transmembrane helix</keyword>
<sequence length="432" mass="45707">MKKPPAPDPAAASTTVPPRRFNPFAALGPGLVTGAADDDPSGIATYSQAGARFGFGMLWTIVLTYPFMAVFQLICASIARVSGYGLAANMKRSFPIGVARSVVTLLLIANVLNIAADIAAMGVAAEMVTGLPHHGLTIGFALLSLLLQLFVPYHRYVSLLKWLTLSLFAYVGVVLLVSVPWARVASAIVWPQMPMTAAAATMVVAIFGTTISPYLFFWQAAQELEDSNARKQRPLRRDHKHAAGEFRRLAIDTWGGMAFSNIIALAIMISTAVTLNAAGITNIATAADAAEALRPIAGEFAFALFAIGIIATGMLAVPVLAGSGAYALSEVMGWQTGLALRPRAARNFYGIITLAIVAATALDFLRIDPMLALFWSAIVNGVVAVPVMTVIMLLAGRRSVMGAYTVKGWHRAIGWAATALMALASVIMFATL</sequence>
<comment type="caution">
    <text evidence="8">The sequence shown here is derived from an EMBL/GenBank/DDBJ whole genome shotgun (WGS) entry which is preliminary data.</text>
</comment>
<evidence type="ECO:0000256" key="2">
    <source>
        <dbReference type="ARBA" id="ARBA00022448"/>
    </source>
</evidence>
<feature type="transmembrane region" description="Helical" evidence="7">
    <location>
        <begin position="300"/>
        <end position="328"/>
    </location>
</feature>
<keyword evidence="6 7" id="KW-0472">Membrane</keyword>
<protein>
    <submittedName>
        <fullName evidence="8">Iron transporter</fullName>
    </submittedName>
</protein>
<evidence type="ECO:0000256" key="3">
    <source>
        <dbReference type="ARBA" id="ARBA00022692"/>
    </source>
</evidence>